<dbReference type="Proteomes" id="UP000737171">
    <property type="component" value="Unassembled WGS sequence"/>
</dbReference>
<proteinExistence type="predicted"/>
<reference evidence="1 2" key="1">
    <citation type="submission" date="2020-05" db="EMBL/GenBank/DDBJ databases">
        <title>Aquincola sp. isolate from soil.</title>
        <authorList>
            <person name="Han J."/>
            <person name="Kim D.-U."/>
        </authorList>
    </citation>
    <scope>NUCLEOTIDE SEQUENCE [LARGE SCALE GENOMIC DNA]</scope>
    <source>
        <strain evidence="1 2">S2</strain>
    </source>
</reference>
<evidence type="ECO:0000313" key="1">
    <source>
        <dbReference type="EMBL" id="NRF66454.1"/>
    </source>
</evidence>
<dbReference type="EMBL" id="JABRWJ010000002">
    <property type="protein sequence ID" value="NRF66454.1"/>
    <property type="molecule type" value="Genomic_DNA"/>
</dbReference>
<accession>A0ABX2EBG2</accession>
<protein>
    <submittedName>
        <fullName evidence="1">DUF3540 domain-containing protein</fullName>
    </submittedName>
</protein>
<comment type="caution">
    <text evidence="1">The sequence shown here is derived from an EMBL/GenBank/DDBJ whole genome shotgun (WGS) entry which is preliminary data.</text>
</comment>
<name>A0ABX2EBG2_9BURK</name>
<dbReference type="RefSeq" id="WP_173121546.1">
    <property type="nucleotide sequence ID" value="NZ_JABRWJ010000002.1"/>
</dbReference>
<sequence>MGAHDLNLAAEATGRFHDAVGAQALAVSFSAEVEAVEADGLTLRVRTGSQRFSAQPAFSCLVEPAPGDRVACWRAALPEGGDAVHIVAVLARPDAAAVQRLKLAPKAEVVAQDFTLRTDSASFVYRSLQTIGELCRATIGQLRIAGASLSTVFDQQTHHARQHQRTVEGIDAVKAQVIDQQASELLHLQAETMLANGERVVKVRGAQIHFG</sequence>
<gene>
    <name evidence="1" type="ORF">HLB44_05615</name>
</gene>
<evidence type="ECO:0000313" key="2">
    <source>
        <dbReference type="Proteomes" id="UP000737171"/>
    </source>
</evidence>
<dbReference type="InterPro" id="IPR021927">
    <property type="entry name" value="DUF3540"/>
</dbReference>
<dbReference type="Pfam" id="PF12059">
    <property type="entry name" value="DUF3540"/>
    <property type="match status" value="2"/>
</dbReference>
<keyword evidence="2" id="KW-1185">Reference proteome</keyword>
<organism evidence="1 2">
    <name type="scientific">Pseudaquabacterium terrae</name>
    <dbReference type="NCBI Taxonomy" id="2732868"/>
    <lineage>
        <taxon>Bacteria</taxon>
        <taxon>Pseudomonadati</taxon>
        <taxon>Pseudomonadota</taxon>
        <taxon>Betaproteobacteria</taxon>
        <taxon>Burkholderiales</taxon>
        <taxon>Sphaerotilaceae</taxon>
        <taxon>Pseudaquabacterium</taxon>
    </lineage>
</organism>